<dbReference type="EMBL" id="SJPT01000007">
    <property type="protein sequence ID" value="TWU21068.1"/>
    <property type="molecule type" value="Genomic_DNA"/>
</dbReference>
<keyword evidence="9" id="KW-1185">Reference proteome</keyword>
<keyword evidence="2" id="KW-0479">Metal-binding</keyword>
<evidence type="ECO:0000313" key="9">
    <source>
        <dbReference type="Proteomes" id="UP000316304"/>
    </source>
</evidence>
<evidence type="ECO:0000313" key="8">
    <source>
        <dbReference type="EMBL" id="TWU21068.1"/>
    </source>
</evidence>
<evidence type="ECO:0000256" key="6">
    <source>
        <dbReference type="SAM" id="SignalP"/>
    </source>
</evidence>
<feature type="domain" description="Sulfatase N-terminal" evidence="7">
    <location>
        <begin position="33"/>
        <end position="301"/>
    </location>
</feature>
<proteinExistence type="inferred from homology"/>
<dbReference type="PANTHER" id="PTHR42693">
    <property type="entry name" value="ARYLSULFATASE FAMILY MEMBER"/>
    <property type="match status" value="1"/>
</dbReference>
<feature type="chain" id="PRO_5023065441" evidence="6">
    <location>
        <begin position="29"/>
        <end position="473"/>
    </location>
</feature>
<dbReference type="EC" id="3.1.6.1" evidence="8"/>
<dbReference type="CDD" id="cd16027">
    <property type="entry name" value="SGSH"/>
    <property type="match status" value="1"/>
</dbReference>
<accession>A0A5C6CA44</accession>
<dbReference type="SUPFAM" id="SSF53649">
    <property type="entry name" value="Alkaline phosphatase-like"/>
    <property type="match status" value="1"/>
</dbReference>
<dbReference type="RefSeq" id="WP_146596189.1">
    <property type="nucleotide sequence ID" value="NZ_SJPT01000007.1"/>
</dbReference>
<evidence type="ECO:0000256" key="3">
    <source>
        <dbReference type="ARBA" id="ARBA00022801"/>
    </source>
</evidence>
<dbReference type="AlphaFoldDB" id="A0A5C6CA44"/>
<evidence type="ECO:0000259" key="7">
    <source>
        <dbReference type="Pfam" id="PF00884"/>
    </source>
</evidence>
<feature type="region of interest" description="Disordered" evidence="5">
    <location>
        <begin position="442"/>
        <end position="473"/>
    </location>
</feature>
<sequence length="473" mass="53150" precursor="true">MLARFSGARCIQTLVLCLVAVGACPLIAEDARPNFIIFIADDMSWDDCGAYGHPSIQTPNIDRLAQQGMRFDSAYLTCSSCSPSRSSILTGRYPHNTGAGELHMPLPKTQTIMTKPLRESGYWTAAVGKWHLGNAVSDQVEYRRGSKAEKMGDAWVEAVKRRPRDKPFFLWAAHTDPHRDYHPGAIERPHRRDEIVVPPYLPDTDSVRDDLALYYDEIGRFDEHVGMVLKELDAQQVAENTFILVMSDNGRPFPYCKTRVHVPGVKTPWVVRFPKRVQAGSSSESLVSSIDIAPTIFELAGLPPLERFQGVSFARTLADGSQGVREFAYAEHNWHDYRAFERAVHTPQFCYVRNWLPNTVGTPPADAVNSPTYAEMRSLEKAGKLTEAQRECMFRQGTEEYLFDVVADPNCIVNLAGKSEYASVRGMLRRKLDQWQVETADQFPGEANLTPDSFHRDTGKPIPVSERSSQPKK</sequence>
<dbReference type="PANTHER" id="PTHR42693:SF53">
    <property type="entry name" value="ENDO-4-O-SULFATASE"/>
    <property type="match status" value="1"/>
</dbReference>
<dbReference type="InterPro" id="IPR017850">
    <property type="entry name" value="Alkaline_phosphatase_core_sf"/>
</dbReference>
<protein>
    <submittedName>
        <fullName evidence="8">Arylsulfatase</fullName>
        <ecNumber evidence="8">3.1.6.1</ecNumber>
    </submittedName>
</protein>
<keyword evidence="3 8" id="KW-0378">Hydrolase</keyword>
<dbReference type="Gene3D" id="3.40.720.10">
    <property type="entry name" value="Alkaline Phosphatase, subunit A"/>
    <property type="match status" value="1"/>
</dbReference>
<dbReference type="Pfam" id="PF00884">
    <property type="entry name" value="Sulfatase"/>
    <property type="match status" value="1"/>
</dbReference>
<dbReference type="InterPro" id="IPR024607">
    <property type="entry name" value="Sulfatase_CS"/>
</dbReference>
<feature type="signal peptide" evidence="6">
    <location>
        <begin position="1"/>
        <end position="28"/>
    </location>
</feature>
<dbReference type="OrthoDB" id="9762324at2"/>
<comment type="caution">
    <text evidence="8">The sequence shown here is derived from an EMBL/GenBank/DDBJ whole genome shotgun (WGS) entry which is preliminary data.</text>
</comment>
<evidence type="ECO:0000256" key="5">
    <source>
        <dbReference type="SAM" id="MobiDB-lite"/>
    </source>
</evidence>
<dbReference type="InterPro" id="IPR050738">
    <property type="entry name" value="Sulfatase"/>
</dbReference>
<evidence type="ECO:0000256" key="1">
    <source>
        <dbReference type="ARBA" id="ARBA00008779"/>
    </source>
</evidence>
<organism evidence="8 9">
    <name type="scientific">Novipirellula galeiformis</name>
    <dbReference type="NCBI Taxonomy" id="2528004"/>
    <lineage>
        <taxon>Bacteria</taxon>
        <taxon>Pseudomonadati</taxon>
        <taxon>Planctomycetota</taxon>
        <taxon>Planctomycetia</taxon>
        <taxon>Pirellulales</taxon>
        <taxon>Pirellulaceae</taxon>
        <taxon>Novipirellula</taxon>
    </lineage>
</organism>
<reference evidence="8 9" key="1">
    <citation type="submission" date="2019-02" db="EMBL/GenBank/DDBJ databases">
        <title>Deep-cultivation of Planctomycetes and their phenomic and genomic characterization uncovers novel biology.</title>
        <authorList>
            <person name="Wiegand S."/>
            <person name="Jogler M."/>
            <person name="Boedeker C."/>
            <person name="Pinto D."/>
            <person name="Vollmers J."/>
            <person name="Rivas-Marin E."/>
            <person name="Kohn T."/>
            <person name="Peeters S.H."/>
            <person name="Heuer A."/>
            <person name="Rast P."/>
            <person name="Oberbeckmann S."/>
            <person name="Bunk B."/>
            <person name="Jeske O."/>
            <person name="Meyerdierks A."/>
            <person name="Storesund J.E."/>
            <person name="Kallscheuer N."/>
            <person name="Luecker S."/>
            <person name="Lage O.M."/>
            <person name="Pohl T."/>
            <person name="Merkel B.J."/>
            <person name="Hornburger P."/>
            <person name="Mueller R.-W."/>
            <person name="Bruemmer F."/>
            <person name="Labrenz M."/>
            <person name="Spormann A.M."/>
            <person name="Op Den Camp H."/>
            <person name="Overmann J."/>
            <person name="Amann R."/>
            <person name="Jetten M.S.M."/>
            <person name="Mascher T."/>
            <person name="Medema M.H."/>
            <person name="Devos D.P."/>
            <person name="Kaster A.-K."/>
            <person name="Ovreas L."/>
            <person name="Rohde M."/>
            <person name="Galperin M.Y."/>
            <person name="Jogler C."/>
        </authorList>
    </citation>
    <scope>NUCLEOTIDE SEQUENCE [LARGE SCALE GENOMIC DNA]</scope>
    <source>
        <strain evidence="8 9">Pla52o</strain>
    </source>
</reference>
<dbReference type="GO" id="GO:0004065">
    <property type="term" value="F:arylsulfatase activity"/>
    <property type="evidence" value="ECO:0007669"/>
    <property type="project" value="UniProtKB-EC"/>
</dbReference>
<dbReference type="Proteomes" id="UP000316304">
    <property type="component" value="Unassembled WGS sequence"/>
</dbReference>
<evidence type="ECO:0000256" key="4">
    <source>
        <dbReference type="ARBA" id="ARBA00022837"/>
    </source>
</evidence>
<dbReference type="PROSITE" id="PS51257">
    <property type="entry name" value="PROKAR_LIPOPROTEIN"/>
    <property type="match status" value="1"/>
</dbReference>
<dbReference type="PROSITE" id="PS00149">
    <property type="entry name" value="SULFATASE_2"/>
    <property type="match status" value="1"/>
</dbReference>
<name>A0A5C6CA44_9BACT</name>
<keyword evidence="4" id="KW-0106">Calcium</keyword>
<dbReference type="GO" id="GO:0046872">
    <property type="term" value="F:metal ion binding"/>
    <property type="evidence" value="ECO:0007669"/>
    <property type="project" value="UniProtKB-KW"/>
</dbReference>
<gene>
    <name evidence="8" type="primary">atsA_11</name>
    <name evidence="8" type="ORF">Pla52o_41000</name>
</gene>
<evidence type="ECO:0000256" key="2">
    <source>
        <dbReference type="ARBA" id="ARBA00022723"/>
    </source>
</evidence>
<comment type="similarity">
    <text evidence="1">Belongs to the sulfatase family.</text>
</comment>
<dbReference type="InterPro" id="IPR000917">
    <property type="entry name" value="Sulfatase_N"/>
</dbReference>
<dbReference type="PROSITE" id="PS00523">
    <property type="entry name" value="SULFATASE_1"/>
    <property type="match status" value="1"/>
</dbReference>
<keyword evidence="6" id="KW-0732">Signal</keyword>